<dbReference type="InterPro" id="IPR040328">
    <property type="entry name" value="DDB_G0279899-like"/>
</dbReference>
<dbReference type="SUPFAM" id="SSF57845">
    <property type="entry name" value="B-box zinc-binding domain"/>
    <property type="match status" value="1"/>
</dbReference>
<dbReference type="InParanoid" id="F0ZYT4"/>
<dbReference type="Proteomes" id="UP000001064">
    <property type="component" value="Unassembled WGS sequence"/>
</dbReference>
<evidence type="ECO:0000256" key="1">
    <source>
        <dbReference type="SAM" id="Phobius"/>
    </source>
</evidence>
<evidence type="ECO:0000259" key="2">
    <source>
        <dbReference type="Pfam" id="PF00643"/>
    </source>
</evidence>
<keyword evidence="1" id="KW-0812">Transmembrane</keyword>
<dbReference type="InterPro" id="IPR000315">
    <property type="entry name" value="Znf_B-box"/>
</dbReference>
<accession>F0ZYT4</accession>
<dbReference type="Pfam" id="PF05725">
    <property type="entry name" value="FNIP"/>
    <property type="match status" value="3"/>
</dbReference>
<proteinExistence type="predicted"/>
<evidence type="ECO:0000313" key="3">
    <source>
        <dbReference type="EMBL" id="EGC30905.1"/>
    </source>
</evidence>
<gene>
    <name evidence="3" type="ORF">DICPUDRAFT_157313</name>
</gene>
<dbReference type="PANTHER" id="PTHR31768">
    <property type="entry name" value="B BOX-TYPE DOMAIN-CONTAINING PROTEIN"/>
    <property type="match status" value="1"/>
</dbReference>
<feature type="transmembrane region" description="Helical" evidence="1">
    <location>
        <begin position="473"/>
        <end position="492"/>
    </location>
</feature>
<dbReference type="InterPro" id="IPR008615">
    <property type="entry name" value="FNIP"/>
</dbReference>
<keyword evidence="4" id="KW-1185">Reference proteome</keyword>
<dbReference type="FunCoup" id="F0ZYT4">
    <property type="interactions" value="926"/>
</dbReference>
<dbReference type="CDD" id="cd19756">
    <property type="entry name" value="Bbox2"/>
    <property type="match status" value="1"/>
</dbReference>
<dbReference type="GeneID" id="10508450"/>
<feature type="domain" description="B box-type" evidence="2">
    <location>
        <begin position="8"/>
        <end position="48"/>
    </location>
</feature>
<dbReference type="Pfam" id="PF00643">
    <property type="entry name" value="zf-B_box"/>
    <property type="match status" value="1"/>
</dbReference>
<dbReference type="KEGG" id="dpp:DICPUDRAFT_157313"/>
<organism evidence="3 4">
    <name type="scientific">Dictyostelium purpureum</name>
    <name type="common">Slime mold</name>
    <dbReference type="NCBI Taxonomy" id="5786"/>
    <lineage>
        <taxon>Eukaryota</taxon>
        <taxon>Amoebozoa</taxon>
        <taxon>Evosea</taxon>
        <taxon>Eumycetozoa</taxon>
        <taxon>Dictyostelia</taxon>
        <taxon>Dictyosteliales</taxon>
        <taxon>Dictyosteliaceae</taxon>
        <taxon>Dictyostelium</taxon>
    </lineage>
</organism>
<dbReference type="Gene3D" id="3.30.160.60">
    <property type="entry name" value="Classic Zinc Finger"/>
    <property type="match status" value="1"/>
</dbReference>
<dbReference type="RefSeq" id="XP_003292578.1">
    <property type="nucleotide sequence ID" value="XM_003292530.1"/>
</dbReference>
<dbReference type="eggNOG" id="ENOG502QRJ9">
    <property type="taxonomic scope" value="Eukaryota"/>
</dbReference>
<reference evidence="4" key="1">
    <citation type="journal article" date="2011" name="Genome Biol.">
        <title>Comparative genomics of the social amoebae Dictyostelium discoideum and Dictyostelium purpureum.</title>
        <authorList>
            <consortium name="US DOE Joint Genome Institute (JGI-PGF)"/>
            <person name="Sucgang R."/>
            <person name="Kuo A."/>
            <person name="Tian X."/>
            <person name="Salerno W."/>
            <person name="Parikh A."/>
            <person name="Feasley C.L."/>
            <person name="Dalin E."/>
            <person name="Tu H."/>
            <person name="Huang E."/>
            <person name="Barry K."/>
            <person name="Lindquist E."/>
            <person name="Shapiro H."/>
            <person name="Bruce D."/>
            <person name="Schmutz J."/>
            <person name="Salamov A."/>
            <person name="Fey P."/>
            <person name="Gaudet P."/>
            <person name="Anjard C."/>
            <person name="Babu M.M."/>
            <person name="Basu S."/>
            <person name="Bushmanova Y."/>
            <person name="van der Wel H."/>
            <person name="Katoh-Kurasawa M."/>
            <person name="Dinh C."/>
            <person name="Coutinho P.M."/>
            <person name="Saito T."/>
            <person name="Elias M."/>
            <person name="Schaap P."/>
            <person name="Kay R.R."/>
            <person name="Henrissat B."/>
            <person name="Eichinger L."/>
            <person name="Rivero F."/>
            <person name="Putnam N.H."/>
            <person name="West C.M."/>
            <person name="Loomis W.F."/>
            <person name="Chisholm R.L."/>
            <person name="Shaulsky G."/>
            <person name="Strassmann J.E."/>
            <person name="Queller D.C."/>
            <person name="Kuspa A."/>
            <person name="Grigoriev I.V."/>
        </authorList>
    </citation>
    <scope>NUCLEOTIDE SEQUENCE [LARGE SCALE GENOMIC DNA]</scope>
    <source>
        <strain evidence="4">QSDP1</strain>
    </source>
</reference>
<keyword evidence="1" id="KW-1133">Transmembrane helix</keyword>
<dbReference type="GO" id="GO:0008270">
    <property type="term" value="F:zinc ion binding"/>
    <property type="evidence" value="ECO:0007669"/>
    <property type="project" value="InterPro"/>
</dbReference>
<name>F0ZYT4_DICPU</name>
<keyword evidence="1" id="KW-0472">Membrane</keyword>
<dbReference type="EMBL" id="GL871292">
    <property type="protein sequence ID" value="EGC30905.1"/>
    <property type="molecule type" value="Genomic_DNA"/>
</dbReference>
<dbReference type="OrthoDB" id="6088471at2759"/>
<sequence>MSNNQQYDTKCLDHPHQDIVLICSTCPNNTPVCTSCIIGIHNGHTYKNFEDKNIRDQIQQEFTNQTIPNLNNFLEYNKLILDESNNHFKQIQHNHTNNFDKVFKIFKELKDIINTKENDIKRLLITKLDENKDKNNIITTTIEDNINKINKAIKYNNVNNNNDSNINNNDFIELLKHNYQCINLILNINKNYLPEYNDTHIIIKENNNIDSIRYLTNSYLEMVDDIPLVKKDLKTLEYGFYQPLNFIPPTVQYLYLGNIKYQLTPDSIPATVTHLFLQNGFNQPLNFIPPTVKYLYLHNIKYQLKPGSIPATVTDLILHDGFNQPLNFIPPTLKLLLLKNIKYQLIPGSIPNHLTSLTFDNGFSQRFTKGIIPDSIPYIYIGDVVYPLEPDSILNPDQRIEMQKWLEEKNTCLYGLVAVYVLEQSQIDYISGLLLAFAGGYFLLVGFFEIMVEEFSSHSHTNEGPKSGVIMKIKKLSLLLAGFTFMAVLAKFV</sequence>
<feature type="transmembrane region" description="Helical" evidence="1">
    <location>
        <begin position="429"/>
        <end position="452"/>
    </location>
</feature>
<dbReference type="PANTHER" id="PTHR31768:SF3">
    <property type="entry name" value="B BOX-TYPE DOMAIN-CONTAINING PROTEIN-RELATED"/>
    <property type="match status" value="1"/>
</dbReference>
<dbReference type="VEuPathDB" id="AmoebaDB:DICPUDRAFT_157313"/>
<dbReference type="OMA" id="FFEIMVE"/>
<evidence type="ECO:0000313" key="4">
    <source>
        <dbReference type="Proteomes" id="UP000001064"/>
    </source>
</evidence>
<protein>
    <recommendedName>
        <fullName evidence="2">B box-type domain-containing protein</fullName>
    </recommendedName>
</protein>
<dbReference type="AlphaFoldDB" id="F0ZYT4"/>